<comment type="caution">
    <text evidence="15">The sequence shown here is derived from an EMBL/GenBank/DDBJ whole genome shotgun (WGS) entry which is preliminary data.</text>
</comment>
<dbReference type="GO" id="GO:0061631">
    <property type="term" value="F:ubiquitin conjugating enzyme activity"/>
    <property type="evidence" value="ECO:0007669"/>
    <property type="project" value="UniProtKB-EC"/>
</dbReference>
<evidence type="ECO:0000256" key="10">
    <source>
        <dbReference type="ARBA" id="ARBA00023136"/>
    </source>
</evidence>
<evidence type="ECO:0000256" key="9">
    <source>
        <dbReference type="ARBA" id="ARBA00022989"/>
    </source>
</evidence>
<keyword evidence="5" id="KW-0547">Nucleotide-binding</keyword>
<dbReference type="EC" id="2.3.2.23" evidence="2"/>
<evidence type="ECO:0000256" key="8">
    <source>
        <dbReference type="ARBA" id="ARBA00022840"/>
    </source>
</evidence>
<keyword evidence="6" id="KW-0833">Ubl conjugation pathway</keyword>
<organism evidence="15 16">
    <name type="scientific">Coemansia asiatica</name>
    <dbReference type="NCBI Taxonomy" id="1052880"/>
    <lineage>
        <taxon>Eukaryota</taxon>
        <taxon>Fungi</taxon>
        <taxon>Fungi incertae sedis</taxon>
        <taxon>Zoopagomycota</taxon>
        <taxon>Kickxellomycotina</taxon>
        <taxon>Kickxellomycetes</taxon>
        <taxon>Kickxellales</taxon>
        <taxon>Kickxellaceae</taxon>
        <taxon>Coemansia</taxon>
    </lineage>
</organism>
<feature type="compositionally biased region" description="Low complexity" evidence="13">
    <location>
        <begin position="284"/>
        <end position="294"/>
    </location>
</feature>
<comment type="subcellular location">
    <subcellularLocation>
        <location evidence="1">Endoplasmic reticulum membrane</location>
    </subcellularLocation>
</comment>
<dbReference type="CDD" id="cd23799">
    <property type="entry name" value="UBCc_UBE2J"/>
    <property type="match status" value="1"/>
</dbReference>
<dbReference type="Pfam" id="PF00179">
    <property type="entry name" value="UQ_con"/>
    <property type="match status" value="1"/>
</dbReference>
<proteinExistence type="predicted"/>
<keyword evidence="7" id="KW-0256">Endoplasmic reticulum</keyword>
<dbReference type="InterPro" id="IPR050113">
    <property type="entry name" value="Ub_conjugating_enzyme"/>
</dbReference>
<feature type="compositionally biased region" description="Low complexity" evidence="13">
    <location>
        <begin position="248"/>
        <end position="270"/>
    </location>
</feature>
<dbReference type="InterPro" id="IPR016135">
    <property type="entry name" value="UBQ-conjugating_enzyme/RWD"/>
</dbReference>
<dbReference type="AlphaFoldDB" id="A0A9W8CLM0"/>
<keyword evidence="9" id="KW-1133">Transmembrane helix</keyword>
<dbReference type="GO" id="GO:0005524">
    <property type="term" value="F:ATP binding"/>
    <property type="evidence" value="ECO:0007669"/>
    <property type="project" value="UniProtKB-KW"/>
</dbReference>
<protein>
    <recommendedName>
        <fullName evidence="11">Ubiquitin-conjugating enzyme E2 6</fullName>
        <ecNumber evidence="2">2.3.2.23</ecNumber>
    </recommendedName>
    <alternativeName>
        <fullName evidence="12">E2 ubiquitin-conjugating enzyme 6</fullName>
    </alternativeName>
</protein>
<evidence type="ECO:0000256" key="3">
    <source>
        <dbReference type="ARBA" id="ARBA00022679"/>
    </source>
</evidence>
<evidence type="ECO:0000313" key="15">
    <source>
        <dbReference type="EMBL" id="KAJ1647332.1"/>
    </source>
</evidence>
<keyword evidence="15" id="KW-0012">Acyltransferase</keyword>
<reference evidence="15" key="1">
    <citation type="submission" date="2022-07" db="EMBL/GenBank/DDBJ databases">
        <title>Phylogenomic reconstructions and comparative analyses of Kickxellomycotina fungi.</title>
        <authorList>
            <person name="Reynolds N.K."/>
            <person name="Stajich J.E."/>
            <person name="Barry K."/>
            <person name="Grigoriev I.V."/>
            <person name="Crous P."/>
            <person name="Smith M.E."/>
        </authorList>
    </citation>
    <scope>NUCLEOTIDE SEQUENCE</scope>
    <source>
        <strain evidence="15">NBRC 105413</strain>
    </source>
</reference>
<evidence type="ECO:0000256" key="1">
    <source>
        <dbReference type="ARBA" id="ARBA00004586"/>
    </source>
</evidence>
<dbReference type="PANTHER" id="PTHR24067">
    <property type="entry name" value="UBIQUITIN-CONJUGATING ENZYME E2"/>
    <property type="match status" value="1"/>
</dbReference>
<feature type="domain" description="UBC core" evidence="14">
    <location>
        <begin position="64"/>
        <end position="214"/>
    </location>
</feature>
<evidence type="ECO:0000256" key="7">
    <source>
        <dbReference type="ARBA" id="ARBA00022824"/>
    </source>
</evidence>
<dbReference type="SUPFAM" id="SSF54495">
    <property type="entry name" value="UBC-like"/>
    <property type="match status" value="1"/>
</dbReference>
<dbReference type="Proteomes" id="UP001145021">
    <property type="component" value="Unassembled WGS sequence"/>
</dbReference>
<keyword evidence="4" id="KW-0812">Transmembrane</keyword>
<evidence type="ECO:0000259" key="14">
    <source>
        <dbReference type="PROSITE" id="PS50127"/>
    </source>
</evidence>
<gene>
    <name evidence="15" type="primary">UBC6_1</name>
    <name evidence="15" type="ORF">LPJ64_001244</name>
</gene>
<evidence type="ECO:0000256" key="5">
    <source>
        <dbReference type="ARBA" id="ARBA00022741"/>
    </source>
</evidence>
<dbReference type="Gene3D" id="3.10.110.10">
    <property type="entry name" value="Ubiquitin Conjugating Enzyme"/>
    <property type="match status" value="1"/>
</dbReference>
<keyword evidence="8" id="KW-0067">ATP-binding</keyword>
<keyword evidence="3 15" id="KW-0808">Transferase</keyword>
<evidence type="ECO:0000313" key="16">
    <source>
        <dbReference type="Proteomes" id="UP001145021"/>
    </source>
</evidence>
<evidence type="ECO:0000256" key="11">
    <source>
        <dbReference type="ARBA" id="ARBA00039885"/>
    </source>
</evidence>
<evidence type="ECO:0000256" key="12">
    <source>
        <dbReference type="ARBA" id="ARBA00042181"/>
    </source>
</evidence>
<name>A0A9W8CLM0_9FUNG</name>
<dbReference type="InterPro" id="IPR000608">
    <property type="entry name" value="UBC"/>
</dbReference>
<dbReference type="PROSITE" id="PS50127">
    <property type="entry name" value="UBC_2"/>
    <property type="match status" value="1"/>
</dbReference>
<dbReference type="SMART" id="SM00212">
    <property type="entry name" value="UBCc"/>
    <property type="match status" value="1"/>
</dbReference>
<evidence type="ECO:0000256" key="4">
    <source>
        <dbReference type="ARBA" id="ARBA00022692"/>
    </source>
</evidence>
<feature type="region of interest" description="Disordered" evidence="13">
    <location>
        <begin position="236"/>
        <end position="294"/>
    </location>
</feature>
<dbReference type="GO" id="GO:0005789">
    <property type="term" value="C:endoplasmic reticulum membrane"/>
    <property type="evidence" value="ECO:0007669"/>
    <property type="project" value="UniProtKB-SubCell"/>
</dbReference>
<evidence type="ECO:0000256" key="13">
    <source>
        <dbReference type="SAM" id="MobiDB-lite"/>
    </source>
</evidence>
<dbReference type="FunFam" id="3.10.110.10:FF:000023">
    <property type="entry name" value="Ubiquitin-conjugating enzyme E2 J2"/>
    <property type="match status" value="1"/>
</dbReference>
<keyword evidence="16" id="KW-1185">Reference proteome</keyword>
<accession>A0A9W8CLM0</accession>
<dbReference type="EMBL" id="JANBOH010000032">
    <property type="protein sequence ID" value="KAJ1647332.1"/>
    <property type="molecule type" value="Genomic_DNA"/>
</dbReference>
<evidence type="ECO:0000256" key="2">
    <source>
        <dbReference type="ARBA" id="ARBA00012486"/>
    </source>
</evidence>
<evidence type="ECO:0000256" key="6">
    <source>
        <dbReference type="ARBA" id="ARBA00022786"/>
    </source>
</evidence>
<sequence length="337" mass="37020">MPPPKSASQKRVLEEELPKPYRILNPFSPYSHYRTHRRLTIYVNDRNIVEDVEEEFTITMASRAAYKRLNKEYLAIQANPPPFITAKPLESNILEWHYVLCGPPDTAYAGGEYHGRLKFPADYPYKPPAIQMITPSGRFQTNTNICMSMSNYHPSTWNPAWSVATILNGMLSFMVEEEVTTGSIRISYADRRALARKSFAFNRANKQFCDVFPELLPNQFCKDGASEAVVQCKKPEKDSAAAQPDTNAGAGADAGAKADAQNAPQNAKPAPSSLSFQRHARTSPQAAPDNAPAASAPAAAAGANEVPIAGASRKWIILFVLLAYLFASKAVSRLLNA</sequence>
<keyword evidence="10" id="KW-0472">Membrane</keyword>